<dbReference type="SUPFAM" id="SSF51445">
    <property type="entry name" value="(Trans)glycosidases"/>
    <property type="match status" value="1"/>
</dbReference>
<dbReference type="EMBL" id="JBBMER010000004">
    <property type="protein sequence ID" value="MEQ2379557.1"/>
    <property type="molecule type" value="Genomic_DNA"/>
</dbReference>
<name>A0ABV1BUY5_9FIRM</name>
<accession>A0ABV1BUY5</accession>
<comment type="similarity">
    <text evidence="1">Belongs to the glycosyl hydrolase 25 family.</text>
</comment>
<organism evidence="2 3">
    <name type="scientific">[Lactobacillus] rogosae</name>
    <dbReference type="NCBI Taxonomy" id="706562"/>
    <lineage>
        <taxon>Bacteria</taxon>
        <taxon>Bacillati</taxon>
        <taxon>Bacillota</taxon>
        <taxon>Clostridia</taxon>
        <taxon>Lachnospirales</taxon>
        <taxon>Lachnospiraceae</taxon>
        <taxon>Lachnospira</taxon>
    </lineage>
</organism>
<dbReference type="Proteomes" id="UP001442364">
    <property type="component" value="Unassembled WGS sequence"/>
</dbReference>
<reference evidence="2 3" key="1">
    <citation type="submission" date="2024-03" db="EMBL/GenBank/DDBJ databases">
        <title>Human intestinal bacterial collection.</title>
        <authorList>
            <person name="Pauvert C."/>
            <person name="Hitch T.C.A."/>
            <person name="Clavel T."/>
        </authorList>
    </citation>
    <scope>NUCLEOTIDE SEQUENCE [LARGE SCALE GENOMIC DNA]</scope>
    <source>
        <strain evidence="2 3">CLA-AA-H255</strain>
    </source>
</reference>
<evidence type="ECO:0000313" key="2">
    <source>
        <dbReference type="EMBL" id="MEQ2379557.1"/>
    </source>
</evidence>
<dbReference type="PROSITE" id="PS51904">
    <property type="entry name" value="GLYCOSYL_HYDROL_F25_2"/>
    <property type="match status" value="1"/>
</dbReference>
<dbReference type="InterPro" id="IPR017853">
    <property type="entry name" value="GH"/>
</dbReference>
<sequence length="368" mass="42136">MKRGIDISRYQGNLDFDYIKENFDFVIIRCAYGSDLSEDDSECRQCDSMAQTYIDECKKRGIPYGLYLYQYAGNNDESLSEAAHIREWYNKCNPTMGLYLDIEDADRYKAENGIDYHYTQELALVWLDALSDITAKGIYASHSWLNDYMNVDELIEHGALIWEAHWDDNGEICEDKFAMSQETSDYYLNDGTRVDYDIMRDELFDRLIQANEYDHRNDNFDSDDNISADETDTEHLQYQIGDYVEYNAIYASSTSESGLTPSQGFNSGTITRVIPWAANPYLINDGTGWVNDGCIISSDNSNVEGCDNTDIKVGDKVRVILNVDYDTDRAFNLYYDEYDVIQINGDRAVIGIGNTVTSAIDVHNIERI</sequence>
<dbReference type="PANTHER" id="PTHR34135">
    <property type="entry name" value="LYSOZYME"/>
    <property type="match status" value="1"/>
</dbReference>
<dbReference type="PANTHER" id="PTHR34135:SF2">
    <property type="entry name" value="LYSOZYME"/>
    <property type="match status" value="1"/>
</dbReference>
<evidence type="ECO:0000256" key="1">
    <source>
        <dbReference type="ARBA" id="ARBA00010646"/>
    </source>
</evidence>
<keyword evidence="3" id="KW-1185">Reference proteome</keyword>
<proteinExistence type="inferred from homology"/>
<comment type="caution">
    <text evidence="2">The sequence shown here is derived from an EMBL/GenBank/DDBJ whole genome shotgun (WGS) entry which is preliminary data.</text>
</comment>
<protein>
    <submittedName>
        <fullName evidence="2">GH25 family lysozyme</fullName>
    </submittedName>
</protein>
<dbReference type="Pfam" id="PF01183">
    <property type="entry name" value="Glyco_hydro_25"/>
    <property type="match status" value="1"/>
</dbReference>
<gene>
    <name evidence="2" type="ORF">WMO14_06655</name>
</gene>
<dbReference type="InterPro" id="IPR002053">
    <property type="entry name" value="Glyco_hydro_25"/>
</dbReference>
<dbReference type="RefSeq" id="WP_349153532.1">
    <property type="nucleotide sequence ID" value="NZ_JBBMER010000004.1"/>
</dbReference>
<dbReference type="Gene3D" id="3.20.20.80">
    <property type="entry name" value="Glycosidases"/>
    <property type="match status" value="1"/>
</dbReference>
<evidence type="ECO:0000313" key="3">
    <source>
        <dbReference type="Proteomes" id="UP001442364"/>
    </source>
</evidence>